<organism evidence="11 12">
    <name type="scientific">Leptotrombidium deliense</name>
    <dbReference type="NCBI Taxonomy" id="299467"/>
    <lineage>
        <taxon>Eukaryota</taxon>
        <taxon>Metazoa</taxon>
        <taxon>Ecdysozoa</taxon>
        <taxon>Arthropoda</taxon>
        <taxon>Chelicerata</taxon>
        <taxon>Arachnida</taxon>
        <taxon>Acari</taxon>
        <taxon>Acariformes</taxon>
        <taxon>Trombidiformes</taxon>
        <taxon>Prostigmata</taxon>
        <taxon>Anystina</taxon>
        <taxon>Parasitengona</taxon>
        <taxon>Trombiculoidea</taxon>
        <taxon>Trombiculidae</taxon>
        <taxon>Leptotrombidium</taxon>
    </lineage>
</organism>
<dbReference type="OrthoDB" id="27095at2759"/>
<dbReference type="PANTHER" id="PTHR13605:SF4">
    <property type="entry name" value="ER MEMBRANE PROTEIN COMPLEX SUBUNIT 7"/>
    <property type="match status" value="1"/>
</dbReference>
<dbReference type="AlphaFoldDB" id="A0A443S842"/>
<dbReference type="VEuPathDB" id="VectorBase:LDEU008342"/>
<dbReference type="InterPro" id="IPR039163">
    <property type="entry name" value="EMC7"/>
</dbReference>
<keyword evidence="5 8" id="KW-1133">Transmembrane helix</keyword>
<dbReference type="PANTHER" id="PTHR13605">
    <property type="entry name" value="ER MEMBRANE PROTEIN COMPLEX SUBUNIT 7"/>
    <property type="match status" value="1"/>
</dbReference>
<feature type="transmembrane region" description="Helical" evidence="8">
    <location>
        <begin position="147"/>
        <end position="166"/>
    </location>
</feature>
<feature type="chain" id="PRO_5018967421" evidence="9">
    <location>
        <begin position="20"/>
        <end position="221"/>
    </location>
</feature>
<dbReference type="GO" id="GO:0072546">
    <property type="term" value="C:EMC complex"/>
    <property type="evidence" value="ECO:0007669"/>
    <property type="project" value="TreeGrafter"/>
</dbReference>
<keyword evidence="4 9" id="KW-0732">Signal</keyword>
<comment type="subcellular location">
    <subcellularLocation>
        <location evidence="1">Membrane</location>
        <topology evidence="1">Single-pass membrane protein</topology>
    </subcellularLocation>
</comment>
<dbReference type="STRING" id="299467.A0A443S842"/>
<gene>
    <name evidence="11" type="ORF">B4U80_01746</name>
</gene>
<dbReference type="Pfam" id="PF09430">
    <property type="entry name" value="EMC7_beta-sandw"/>
    <property type="match status" value="1"/>
</dbReference>
<protein>
    <submittedName>
        <fullName evidence="11">Membrane protein-like protein</fullName>
    </submittedName>
</protein>
<keyword evidence="3 8" id="KW-0812">Transmembrane</keyword>
<evidence type="ECO:0000256" key="9">
    <source>
        <dbReference type="SAM" id="SignalP"/>
    </source>
</evidence>
<evidence type="ECO:0000256" key="8">
    <source>
        <dbReference type="SAM" id="Phobius"/>
    </source>
</evidence>
<evidence type="ECO:0000313" key="12">
    <source>
        <dbReference type="Proteomes" id="UP000288716"/>
    </source>
</evidence>
<dbReference type="SUPFAM" id="SSF49452">
    <property type="entry name" value="Starch-binding domain-like"/>
    <property type="match status" value="1"/>
</dbReference>
<reference evidence="11 12" key="1">
    <citation type="journal article" date="2018" name="Gigascience">
        <title>Genomes of trombidid mites reveal novel predicted allergens and laterally-transferred genes associated with secondary metabolism.</title>
        <authorList>
            <person name="Dong X."/>
            <person name="Chaisiri K."/>
            <person name="Xia D."/>
            <person name="Armstrong S.D."/>
            <person name="Fang Y."/>
            <person name="Donnelly M.J."/>
            <person name="Kadowaki T."/>
            <person name="McGarry J.W."/>
            <person name="Darby A.C."/>
            <person name="Makepeace B.L."/>
        </authorList>
    </citation>
    <scope>NUCLEOTIDE SEQUENCE [LARGE SCALE GENOMIC DNA]</scope>
    <source>
        <strain evidence="11">UoL-UT</strain>
    </source>
</reference>
<evidence type="ECO:0000256" key="3">
    <source>
        <dbReference type="ARBA" id="ARBA00022692"/>
    </source>
</evidence>
<keyword evidence="6 8" id="KW-0472">Membrane</keyword>
<evidence type="ECO:0000256" key="7">
    <source>
        <dbReference type="SAM" id="MobiDB-lite"/>
    </source>
</evidence>
<dbReference type="InterPro" id="IPR019008">
    <property type="entry name" value="Beta_sandwich_EMC7"/>
</dbReference>
<feature type="signal peptide" evidence="9">
    <location>
        <begin position="1"/>
        <end position="19"/>
    </location>
</feature>
<accession>A0A443S842</accession>
<comment type="similarity">
    <text evidence="2">Belongs to the EMC7 family.</text>
</comment>
<evidence type="ECO:0000256" key="2">
    <source>
        <dbReference type="ARBA" id="ARBA00008880"/>
    </source>
</evidence>
<evidence type="ECO:0000256" key="1">
    <source>
        <dbReference type="ARBA" id="ARBA00004167"/>
    </source>
</evidence>
<evidence type="ECO:0000256" key="4">
    <source>
        <dbReference type="ARBA" id="ARBA00022729"/>
    </source>
</evidence>
<comment type="caution">
    <text evidence="11">The sequence shown here is derived from an EMBL/GenBank/DDBJ whole genome shotgun (WGS) entry which is preliminary data.</text>
</comment>
<feature type="domain" description="ER membrane protein complex subunit 7 beta-sandwich" evidence="10">
    <location>
        <begin position="46"/>
        <end position="155"/>
    </location>
</feature>
<feature type="region of interest" description="Disordered" evidence="7">
    <location>
        <begin position="201"/>
        <end position="221"/>
    </location>
</feature>
<dbReference type="Proteomes" id="UP000288716">
    <property type="component" value="Unassembled WGS sequence"/>
</dbReference>
<evidence type="ECO:0000256" key="6">
    <source>
        <dbReference type="ARBA" id="ARBA00023136"/>
    </source>
</evidence>
<evidence type="ECO:0000313" key="11">
    <source>
        <dbReference type="EMBL" id="RWS23700.1"/>
    </source>
</evidence>
<keyword evidence="12" id="KW-1185">Reference proteome</keyword>
<dbReference type="InterPro" id="IPR013784">
    <property type="entry name" value="Carb-bd-like_fold"/>
</dbReference>
<dbReference type="EMBL" id="NCKV01006037">
    <property type="protein sequence ID" value="RWS23700.1"/>
    <property type="molecule type" value="Genomic_DNA"/>
</dbReference>
<name>A0A443S842_9ACAR</name>
<evidence type="ECO:0000256" key="5">
    <source>
        <dbReference type="ARBA" id="ARBA00022989"/>
    </source>
</evidence>
<dbReference type="GO" id="GO:0030246">
    <property type="term" value="F:carbohydrate binding"/>
    <property type="evidence" value="ECO:0007669"/>
    <property type="project" value="InterPro"/>
</dbReference>
<evidence type="ECO:0000259" key="10">
    <source>
        <dbReference type="Pfam" id="PF09430"/>
    </source>
</evidence>
<sequence length="221" mass="25340">MCLFAKYLFFFNLMVAVFADHDLNNVSATTYGHTIEGKVSGFGESNPTLQSTRIMVNYGEYLGFLKVDGTFEISNLQPGSYLVEVTNPDLFYEPIRVDINSKGKIRARKVNYIQTSSVHQLPYPLKFKPKGPFKYFHIRETWKLTDFLFNPMVLMMILPLLLLLVLPKMINAADPETQREMQNMQMPKYDMPELSEMMTSLFTGGSKGNQPNKLKAVKKKQ</sequence>
<feature type="compositionally biased region" description="Polar residues" evidence="7">
    <location>
        <begin position="201"/>
        <end position="212"/>
    </location>
</feature>
<proteinExistence type="inferred from homology"/>